<feature type="transmembrane region" description="Helical" evidence="9">
    <location>
        <begin position="409"/>
        <end position="433"/>
    </location>
</feature>
<comment type="caution">
    <text evidence="10">The sequence shown here is derived from an EMBL/GenBank/DDBJ whole genome shotgun (WGS) entry which is preliminary data.</text>
</comment>
<dbReference type="FunFam" id="1.10.3080.10:FF:000013">
    <property type="entry name" value="Voltage-gated chloride channel (ClcA)"/>
    <property type="match status" value="1"/>
</dbReference>
<evidence type="ECO:0000256" key="3">
    <source>
        <dbReference type="ARBA" id="ARBA00022692"/>
    </source>
</evidence>
<keyword evidence="7" id="KW-0868">Chloride</keyword>
<feature type="transmembrane region" description="Helical" evidence="9">
    <location>
        <begin position="445"/>
        <end position="462"/>
    </location>
</feature>
<evidence type="ECO:0000256" key="7">
    <source>
        <dbReference type="ARBA" id="ARBA00023214"/>
    </source>
</evidence>
<evidence type="ECO:0000313" key="10">
    <source>
        <dbReference type="EMBL" id="TID14631.1"/>
    </source>
</evidence>
<feature type="transmembrane region" description="Helical" evidence="9">
    <location>
        <begin position="483"/>
        <end position="504"/>
    </location>
</feature>
<dbReference type="GO" id="GO:0005769">
    <property type="term" value="C:early endosome"/>
    <property type="evidence" value="ECO:0007669"/>
    <property type="project" value="TreeGrafter"/>
</dbReference>
<evidence type="ECO:0000256" key="2">
    <source>
        <dbReference type="ARBA" id="ARBA00022448"/>
    </source>
</evidence>
<dbReference type="InterPro" id="IPR001807">
    <property type="entry name" value="ClC"/>
</dbReference>
<feature type="transmembrane region" description="Helical" evidence="9">
    <location>
        <begin position="183"/>
        <end position="201"/>
    </location>
</feature>
<feature type="region of interest" description="Disordered" evidence="8">
    <location>
        <begin position="1"/>
        <end position="103"/>
    </location>
</feature>
<dbReference type="GO" id="GO:0005247">
    <property type="term" value="F:voltage-gated chloride channel activity"/>
    <property type="evidence" value="ECO:0007669"/>
    <property type="project" value="TreeGrafter"/>
</dbReference>
<keyword evidence="11" id="KW-1185">Reference proteome</keyword>
<dbReference type="Pfam" id="PF00654">
    <property type="entry name" value="Voltage_CLC"/>
    <property type="match status" value="1"/>
</dbReference>
<dbReference type="EMBL" id="SNSC02000022">
    <property type="protein sequence ID" value="TID14631.1"/>
    <property type="molecule type" value="Genomic_DNA"/>
</dbReference>
<proteinExistence type="predicted"/>
<feature type="transmembrane region" description="Helical" evidence="9">
    <location>
        <begin position="580"/>
        <end position="601"/>
    </location>
</feature>
<protein>
    <submittedName>
        <fullName evidence="10">Voltage-gated protein/chloride channel-like protein</fullName>
    </submittedName>
</protein>
<evidence type="ECO:0000256" key="4">
    <source>
        <dbReference type="ARBA" id="ARBA00022989"/>
    </source>
</evidence>
<dbReference type="Gene3D" id="1.10.3080.10">
    <property type="entry name" value="Clc chloride channel"/>
    <property type="match status" value="1"/>
</dbReference>
<feature type="region of interest" description="Disordered" evidence="8">
    <location>
        <begin position="298"/>
        <end position="326"/>
    </location>
</feature>
<evidence type="ECO:0000313" key="11">
    <source>
        <dbReference type="Proteomes" id="UP000298493"/>
    </source>
</evidence>
<keyword evidence="5" id="KW-0406">Ion transport</keyword>
<dbReference type="InterPro" id="IPR046342">
    <property type="entry name" value="CBS_dom_sf"/>
</dbReference>
<dbReference type="Proteomes" id="UP000298493">
    <property type="component" value="Unassembled WGS sequence"/>
</dbReference>
<dbReference type="GO" id="GO:0005886">
    <property type="term" value="C:plasma membrane"/>
    <property type="evidence" value="ECO:0007669"/>
    <property type="project" value="TreeGrafter"/>
</dbReference>
<comment type="subcellular location">
    <subcellularLocation>
        <location evidence="1">Membrane</location>
        <topology evidence="1">Multi-pass membrane protein</topology>
    </subcellularLocation>
</comment>
<feature type="compositionally biased region" description="Acidic residues" evidence="8">
    <location>
        <begin position="303"/>
        <end position="313"/>
    </location>
</feature>
<feature type="compositionally biased region" description="Basic and acidic residues" evidence="8">
    <location>
        <begin position="314"/>
        <end position="325"/>
    </location>
</feature>
<dbReference type="PANTHER" id="PTHR45711">
    <property type="entry name" value="CHLORIDE CHANNEL PROTEIN"/>
    <property type="match status" value="1"/>
</dbReference>
<evidence type="ECO:0000256" key="5">
    <source>
        <dbReference type="ARBA" id="ARBA00023065"/>
    </source>
</evidence>
<feature type="compositionally biased region" description="Basic and acidic residues" evidence="8">
    <location>
        <begin position="10"/>
        <end position="20"/>
    </location>
</feature>
<keyword evidence="2" id="KW-0813">Transport</keyword>
<dbReference type="SUPFAM" id="SSF54631">
    <property type="entry name" value="CBS-domain pair"/>
    <property type="match status" value="1"/>
</dbReference>
<dbReference type="PRINTS" id="PR00762">
    <property type="entry name" value="CLCHANNEL"/>
</dbReference>
<evidence type="ECO:0000256" key="8">
    <source>
        <dbReference type="SAM" id="MobiDB-lite"/>
    </source>
</evidence>
<dbReference type="InterPro" id="IPR014743">
    <property type="entry name" value="Cl-channel_core"/>
</dbReference>
<sequence length="1035" mass="115082">MPRSLQSYRSFEHGDGHQESHDDDNDYEDHPSSRPPRSPSSPTFLRSRSYRTVDESSSLLENPDHRRTYRSRRSSIPGTPRTVAGHGGSTRIKRNHSRSGSVGLGFQSRLVGALDRSRNSQFDQSSHLEQSETPILHERVWYDQFTSTDWIHDSLMDAFRVKALQARKGWHGRVERLYDGSQGWILVAIIGFLTACLAYFVNVTERILFDYKAGYCSYSWALDVKACCDGIRACDEWKRWSDVIRPGKSDALGVEYMFHVFLTVLMAEASCFLTLLTKTVVPSNVRLSTLDEDLAAERQVSENGEDDEVDEDDLKTPRPHSEKPGDMTYYSAAGSGVAEIKVIISGFVLHGYLGLKTLVIKTLALILSIASGLSVGKEGPYVHISTAIGNIACRLFPKYNLNDGKRREVLSASAAAGVAVAFGSPLGGVLFSLEEVSYYFPNKTLFRTFFCTMVAALTLKFLNPYGNSQIVLFEVRYITGWQGFEMVAFVLLGILGGLMGALFIKATKFWATTFRRVPFFKKHPVAEVALIAAVTGLLGFWNRYTRLPVTELLRELASPCDTFTASGTGLCPTQEQIPAVLWYLLVAFVLKGFLTTITFGIKVPAGIYVPSMVVGGLLGRIVGHIVQYLALNYSHTGLFGDCKADSAPEDCVVPGVYAMVAAGATMCGVTRLSITLGVILLELTGSYDHVLPFSIGILVAKWTADAVEPLSIYDMLIQMNNYPFLDKQKPIFTGELGDIVPKHINHHRIIDLSQSPFVHAKTLRAQLDYLHSHGEIDGGLPLLKNGVLVGLIPAPDLEWSLDQLNNESNSLCLMSTQVRWNRPIDSDDENEPEDDPTDFTSCVDATPVALDAHSSMDLAYEIFVKLGLRYVCVLRGANVYKVHKKNFHYLSSSPPTYSLFFSIDLNLRYIPPIALHCCAFIALSYKLSFGEFCMWLGMLHFHRIVHFTVVVGYISQEVHRTRQLTSHVSNYISESGSLGSNVEELGKQLRFNIITKLSKFDTFAWRHFVDFHASTQPHPLSGTGCLILGAQPLDR</sequence>
<feature type="transmembrane region" description="Helical" evidence="9">
    <location>
        <begin position="524"/>
        <end position="544"/>
    </location>
</feature>
<evidence type="ECO:0000256" key="6">
    <source>
        <dbReference type="ARBA" id="ARBA00023136"/>
    </source>
</evidence>
<evidence type="ECO:0000256" key="1">
    <source>
        <dbReference type="ARBA" id="ARBA00004141"/>
    </source>
</evidence>
<dbReference type="AlphaFoldDB" id="A0A4Z1NV57"/>
<dbReference type="CDD" id="cd03684">
    <property type="entry name" value="ClC_3_like"/>
    <property type="match status" value="1"/>
</dbReference>
<dbReference type="SUPFAM" id="SSF81340">
    <property type="entry name" value="Clc chloride channel"/>
    <property type="match status" value="1"/>
</dbReference>
<keyword evidence="4 9" id="KW-1133">Transmembrane helix</keyword>
<dbReference type="PANTHER" id="PTHR45711:SF3">
    <property type="entry name" value="CLC CHANNEL"/>
    <property type="match status" value="1"/>
</dbReference>
<reference evidence="10 11" key="1">
    <citation type="submission" date="2019-04" db="EMBL/GenBank/DDBJ databases">
        <title>High contiguity whole genome sequence and gene annotation resource for two Venturia nashicola isolates.</title>
        <authorList>
            <person name="Prokchorchik M."/>
            <person name="Won K."/>
            <person name="Lee Y."/>
            <person name="Choi E.D."/>
            <person name="Segonzac C."/>
            <person name="Sohn K.H."/>
        </authorList>
    </citation>
    <scope>NUCLEOTIDE SEQUENCE [LARGE SCALE GENOMIC DNA]</scope>
    <source>
        <strain evidence="10 11">PRI2</strain>
    </source>
</reference>
<dbReference type="GO" id="GO:0005794">
    <property type="term" value="C:Golgi apparatus"/>
    <property type="evidence" value="ECO:0007669"/>
    <property type="project" value="TreeGrafter"/>
</dbReference>
<organism evidence="10 11">
    <name type="scientific">Venturia nashicola</name>
    <dbReference type="NCBI Taxonomy" id="86259"/>
    <lineage>
        <taxon>Eukaryota</taxon>
        <taxon>Fungi</taxon>
        <taxon>Dikarya</taxon>
        <taxon>Ascomycota</taxon>
        <taxon>Pezizomycotina</taxon>
        <taxon>Dothideomycetes</taxon>
        <taxon>Pleosporomycetidae</taxon>
        <taxon>Venturiales</taxon>
        <taxon>Venturiaceae</taxon>
        <taxon>Venturia</taxon>
    </lineage>
</organism>
<name>A0A4Z1NV57_9PEZI</name>
<keyword evidence="6 9" id="KW-0472">Membrane</keyword>
<evidence type="ECO:0000256" key="9">
    <source>
        <dbReference type="SAM" id="Phobius"/>
    </source>
</evidence>
<keyword evidence="3 9" id="KW-0812">Transmembrane</keyword>
<accession>A0A4Z1NV57</accession>
<gene>
    <name evidence="10" type="ORF">E6O75_ATG08777</name>
</gene>